<dbReference type="GO" id="GO:0016071">
    <property type="term" value="P:mRNA metabolic process"/>
    <property type="evidence" value="ECO:0007669"/>
    <property type="project" value="UniProtKB-ARBA"/>
</dbReference>
<evidence type="ECO:0000313" key="3">
    <source>
        <dbReference type="Proteomes" id="UP000824469"/>
    </source>
</evidence>
<sequence>MATAVLQAQDWFPNSKSRHNGFVDVIYRPHVKSKSKSPQRSNKKPDQGHGSGSSPRKAKAQEEKKWPTKPKAQDEGLDETGKICVKKQNYHRYHGKQAVGNNLSMGQVTILKRGQTVESSSQIVSPAKTTVAAAQITRSVEISVKMSKLTSKSKFPARIMAEGWAGPAIANSPSPRCLPLPKFPLKKTESTVEEKVGEELAK</sequence>
<gene>
    <name evidence="2" type="ORF">KI387_028475</name>
</gene>
<feature type="non-terminal residue" evidence="2">
    <location>
        <position position="202"/>
    </location>
</feature>
<dbReference type="Proteomes" id="UP000824469">
    <property type="component" value="Unassembled WGS sequence"/>
</dbReference>
<evidence type="ECO:0000256" key="1">
    <source>
        <dbReference type="SAM" id="MobiDB-lite"/>
    </source>
</evidence>
<dbReference type="AlphaFoldDB" id="A0AA38CH45"/>
<dbReference type="PANTHER" id="PTHR33670">
    <property type="entry name" value="SPLICING FACTOR, PROLINE- AND GLUTAMINE-RICH-LIKE"/>
    <property type="match status" value="1"/>
</dbReference>
<comment type="caution">
    <text evidence="2">The sequence shown here is derived from an EMBL/GenBank/DDBJ whole genome shotgun (WGS) entry which is preliminary data.</text>
</comment>
<keyword evidence="3" id="KW-1185">Reference proteome</keyword>
<organism evidence="2 3">
    <name type="scientific">Taxus chinensis</name>
    <name type="common">Chinese yew</name>
    <name type="synonym">Taxus wallichiana var. chinensis</name>
    <dbReference type="NCBI Taxonomy" id="29808"/>
    <lineage>
        <taxon>Eukaryota</taxon>
        <taxon>Viridiplantae</taxon>
        <taxon>Streptophyta</taxon>
        <taxon>Embryophyta</taxon>
        <taxon>Tracheophyta</taxon>
        <taxon>Spermatophyta</taxon>
        <taxon>Pinopsida</taxon>
        <taxon>Pinidae</taxon>
        <taxon>Conifers II</taxon>
        <taxon>Cupressales</taxon>
        <taxon>Taxaceae</taxon>
        <taxon>Taxus</taxon>
    </lineage>
</organism>
<dbReference type="PANTHER" id="PTHR33670:SF1">
    <property type="entry name" value="OS09G0416300 PROTEIN"/>
    <property type="match status" value="1"/>
</dbReference>
<reference evidence="2 3" key="1">
    <citation type="journal article" date="2021" name="Nat. Plants">
        <title>The Taxus genome provides insights into paclitaxel biosynthesis.</title>
        <authorList>
            <person name="Xiong X."/>
            <person name="Gou J."/>
            <person name="Liao Q."/>
            <person name="Li Y."/>
            <person name="Zhou Q."/>
            <person name="Bi G."/>
            <person name="Li C."/>
            <person name="Du R."/>
            <person name="Wang X."/>
            <person name="Sun T."/>
            <person name="Guo L."/>
            <person name="Liang H."/>
            <person name="Lu P."/>
            <person name="Wu Y."/>
            <person name="Zhang Z."/>
            <person name="Ro D.K."/>
            <person name="Shang Y."/>
            <person name="Huang S."/>
            <person name="Yan J."/>
        </authorList>
    </citation>
    <scope>NUCLEOTIDE SEQUENCE [LARGE SCALE GENOMIC DNA]</scope>
    <source>
        <strain evidence="2">Ta-2019</strain>
    </source>
</reference>
<proteinExistence type="predicted"/>
<dbReference type="OMA" id="KFPARIM"/>
<evidence type="ECO:0000313" key="2">
    <source>
        <dbReference type="EMBL" id="KAH9296793.1"/>
    </source>
</evidence>
<feature type="compositionally biased region" description="Basic and acidic residues" evidence="1">
    <location>
        <begin position="59"/>
        <end position="74"/>
    </location>
</feature>
<name>A0AA38CH45_TAXCH</name>
<dbReference type="InterPro" id="IPR028322">
    <property type="entry name" value="PNRC-like_rgn"/>
</dbReference>
<protein>
    <submittedName>
        <fullName evidence="2">Uncharacterized protein</fullName>
    </submittedName>
</protein>
<dbReference type="EMBL" id="JAHRHJ020000010">
    <property type="protein sequence ID" value="KAH9296793.1"/>
    <property type="molecule type" value="Genomic_DNA"/>
</dbReference>
<accession>A0AA38CH45</accession>
<dbReference type="Pfam" id="PF15365">
    <property type="entry name" value="PNRC"/>
    <property type="match status" value="1"/>
</dbReference>
<feature type="region of interest" description="Disordered" evidence="1">
    <location>
        <begin position="1"/>
        <end position="80"/>
    </location>
</feature>